<feature type="domain" description="F-box" evidence="1">
    <location>
        <begin position="50"/>
        <end position="96"/>
    </location>
</feature>
<reference evidence="2 3" key="1">
    <citation type="submission" date="2024-05" db="EMBL/GenBank/DDBJ databases">
        <title>Long read based assembly of the Candida bracarensis genome reveals expanded adhesin content.</title>
        <authorList>
            <person name="Marcet-Houben M."/>
            <person name="Ksiezopolska E."/>
            <person name="Gabaldon T."/>
        </authorList>
    </citation>
    <scope>NUCLEOTIDE SEQUENCE [LARGE SCALE GENOMIC DNA]</scope>
    <source>
        <strain evidence="2 3">CBM6</strain>
    </source>
</reference>
<protein>
    <recommendedName>
        <fullName evidence="1">F-box domain-containing protein</fullName>
    </recommendedName>
</protein>
<dbReference type="Proteomes" id="UP001623330">
    <property type="component" value="Unassembled WGS sequence"/>
</dbReference>
<dbReference type="PROSITE" id="PS50181">
    <property type="entry name" value="FBOX"/>
    <property type="match status" value="1"/>
</dbReference>
<keyword evidence="3" id="KW-1185">Reference proteome</keyword>
<proteinExistence type="predicted"/>
<organism evidence="2 3">
    <name type="scientific">Nakaseomyces bracarensis</name>
    <dbReference type="NCBI Taxonomy" id="273131"/>
    <lineage>
        <taxon>Eukaryota</taxon>
        <taxon>Fungi</taxon>
        <taxon>Dikarya</taxon>
        <taxon>Ascomycota</taxon>
        <taxon>Saccharomycotina</taxon>
        <taxon>Saccharomycetes</taxon>
        <taxon>Saccharomycetales</taxon>
        <taxon>Saccharomycetaceae</taxon>
        <taxon>Nakaseomyces</taxon>
    </lineage>
</organism>
<dbReference type="InterPro" id="IPR001810">
    <property type="entry name" value="F-box_dom"/>
</dbReference>
<dbReference type="InterPro" id="IPR036047">
    <property type="entry name" value="F-box-like_dom_sf"/>
</dbReference>
<dbReference type="Pfam" id="PF00646">
    <property type="entry name" value="F-box"/>
    <property type="match status" value="1"/>
</dbReference>
<evidence type="ECO:0000313" key="2">
    <source>
        <dbReference type="EMBL" id="KAL3233131.1"/>
    </source>
</evidence>
<accession>A0ABR4NX30</accession>
<name>A0ABR4NX30_9SACH</name>
<sequence length="782" mass="89914">MRKLQLFGRSKYFSLSSKDDHRKLESTLNTDNAVSDEHKHTSVFQKQYPELHLLSLPPKILRRILNNLDTASLISLSEVHSQLYNIISNEFLFEDVLLDSKLSLLKFNAMIHSEFHTANALNTGKHSGVKHQSQNIRFLVRSIEFANPQSHDSLLKYSKFYSKNEQSSLIGGAYAFSNGSSDTPITNLPNSPIAQSNEKNSTVPNINDTIVKPQQTFTKSRNYKCYKLMEKYENKYSNYTYIELMLDIIDYLPNLTHVKLSHVDATFKMPLWYSVFNDGSRDFFKKIIKGQQSINNNDLRTFQLSKEFVRNYEKKFYHLPRIKTLEISADVETKINKPVFLRPSLLCCFGIIQELILENITLDTGSLDTPMEFIPLHLRLEESNELQVNGKPTSLDLYNLHSPVSSLTLKSCKIVQGNGILRLIHSYFKDVKNLQLLELRSKYDLFLCNCFSSLANLTIDCNSRCFTGEQTVNDDYYLAEVNLQEDHQGVSDDDVSITETLLEATSRVIVQAPPPTSAVVVSLNLDYISKTSGSNARENPSPSDTKKPALITKSQGNYFEELRIPPFHYFYHYYQSIWERIPHNNVNINIINIPFTNVYPTSPTVLAESMICSNDADDLETLIAYKPSGYNAHDVPTSSILHASEEAREFNSTQYYWENGVRRCFLDSIEELRKGSSYYRSMSGEEILDMVSYEAINGYQNFKYYKDIPNVNLWCFLKSLSKFKSVKINLLRSWLYCTPRSRYDWELLLKPVLNVNVPVTVTDRDGYVVYSYGQNKPNKVLN</sequence>
<dbReference type="EMBL" id="JBEVYD010000005">
    <property type="protein sequence ID" value="KAL3233131.1"/>
    <property type="molecule type" value="Genomic_DNA"/>
</dbReference>
<dbReference type="SMART" id="SM00256">
    <property type="entry name" value="FBOX"/>
    <property type="match status" value="1"/>
</dbReference>
<gene>
    <name evidence="2" type="ORF">RNJ44_05047</name>
</gene>
<evidence type="ECO:0000313" key="3">
    <source>
        <dbReference type="Proteomes" id="UP001623330"/>
    </source>
</evidence>
<dbReference type="SUPFAM" id="SSF81383">
    <property type="entry name" value="F-box domain"/>
    <property type="match status" value="1"/>
</dbReference>
<comment type="caution">
    <text evidence="2">The sequence shown here is derived from an EMBL/GenBank/DDBJ whole genome shotgun (WGS) entry which is preliminary data.</text>
</comment>
<evidence type="ECO:0000259" key="1">
    <source>
        <dbReference type="PROSITE" id="PS50181"/>
    </source>
</evidence>